<dbReference type="PANTHER" id="PTHR37524">
    <property type="entry name" value="RIBOSOMAL RNA LARGE SUBUNIT METHYLTRANSFERASE M"/>
    <property type="match status" value="1"/>
</dbReference>
<dbReference type="GO" id="GO:0032259">
    <property type="term" value="P:methylation"/>
    <property type="evidence" value="ECO:0007669"/>
    <property type="project" value="UniProtKB-KW"/>
</dbReference>
<dbReference type="CDD" id="cd02440">
    <property type="entry name" value="AdoMet_MTases"/>
    <property type="match status" value="1"/>
</dbReference>
<keyword evidence="2" id="KW-0489">Methyltransferase</keyword>
<dbReference type="InterPro" id="IPR029063">
    <property type="entry name" value="SAM-dependent_MTases_sf"/>
</dbReference>
<keyword evidence="2" id="KW-0808">Transferase</keyword>
<comment type="caution">
    <text evidence="2">The sequence shown here is derived from an EMBL/GenBank/DDBJ whole genome shotgun (WGS) entry which is preliminary data.</text>
</comment>
<dbReference type="Pfam" id="PF01728">
    <property type="entry name" value="FtsJ"/>
    <property type="match status" value="1"/>
</dbReference>
<dbReference type="GO" id="GO:0008168">
    <property type="term" value="F:methyltransferase activity"/>
    <property type="evidence" value="ECO:0007669"/>
    <property type="project" value="UniProtKB-KW"/>
</dbReference>
<evidence type="ECO:0000313" key="3">
    <source>
        <dbReference type="Proteomes" id="UP000243217"/>
    </source>
</evidence>
<feature type="domain" description="Ribosomal RNA methyltransferase FtsJ" evidence="1">
    <location>
        <begin position="153"/>
        <end position="296"/>
    </location>
</feature>
<dbReference type="Gene3D" id="3.40.50.150">
    <property type="entry name" value="Vaccinia Virus protein VP39"/>
    <property type="match status" value="1"/>
</dbReference>
<gene>
    <name evidence="2" type="ORF">THRCLA_05250</name>
</gene>
<dbReference type="SUPFAM" id="SSF53335">
    <property type="entry name" value="S-adenosyl-L-methionine-dependent methyltransferases"/>
    <property type="match status" value="1"/>
</dbReference>
<evidence type="ECO:0000259" key="1">
    <source>
        <dbReference type="Pfam" id="PF01728"/>
    </source>
</evidence>
<protein>
    <submittedName>
        <fullName evidence="2">Ribosomal RNA large subunit methyltransferase J</fullName>
    </submittedName>
</protein>
<organism evidence="2 3">
    <name type="scientific">Thraustotheca clavata</name>
    <dbReference type="NCBI Taxonomy" id="74557"/>
    <lineage>
        <taxon>Eukaryota</taxon>
        <taxon>Sar</taxon>
        <taxon>Stramenopiles</taxon>
        <taxon>Oomycota</taxon>
        <taxon>Saprolegniomycetes</taxon>
        <taxon>Saprolegniales</taxon>
        <taxon>Achlyaceae</taxon>
        <taxon>Thraustotheca</taxon>
    </lineage>
</organism>
<keyword evidence="3" id="KW-1185">Reference proteome</keyword>
<sequence>MSIVVHVEASQLARFERKLLAFDAVYDVQCKEPLLFVKFAPNAQEELIRLCFQGRIAAQRVYQVNASCSDAGWIAWSQEMNKDKENRVFKVMAYPNHLQQKLVEMIAHEGFRVHPKDYTHELHVVYAAPLFLFGVIERNGEFGHVDEILNVPCRAYHKLAEALADCVPFKDGYHALDIGASPGGWTEFLAKNGAHVVAVDPGEITVHVENIIHLPMLLEQAFDHLKTMKKFDLCVCDINIRPHKMAQLIASVAPFLHPNATVVLTFKLSRRPTQTAVDEAFNSVCKTLSKGFHEFKLTWLHANTINERTLFAKKKAFV</sequence>
<proteinExistence type="predicted"/>
<reference evidence="2 3" key="1">
    <citation type="journal article" date="2014" name="Genome Biol. Evol.">
        <title>The secreted proteins of Achlya hypogyna and Thraustotheca clavata identify the ancestral oomycete secretome and reveal gene acquisitions by horizontal gene transfer.</title>
        <authorList>
            <person name="Misner I."/>
            <person name="Blouin N."/>
            <person name="Leonard G."/>
            <person name="Richards T.A."/>
            <person name="Lane C.E."/>
        </authorList>
    </citation>
    <scope>NUCLEOTIDE SEQUENCE [LARGE SCALE GENOMIC DNA]</scope>
    <source>
        <strain evidence="2 3">ATCC 34112</strain>
    </source>
</reference>
<dbReference type="AlphaFoldDB" id="A0A1V9ZWL8"/>
<dbReference type="PANTHER" id="PTHR37524:SF2">
    <property type="entry name" value="RIBOSOMAL RNA METHYLTRANSFERASE FTSJ DOMAIN-CONTAINING PROTEIN"/>
    <property type="match status" value="1"/>
</dbReference>
<evidence type="ECO:0000313" key="2">
    <source>
        <dbReference type="EMBL" id="OQS02369.1"/>
    </source>
</evidence>
<name>A0A1V9ZWL8_9STRA</name>
<dbReference type="InterPro" id="IPR002877">
    <property type="entry name" value="RNA_MeTrfase_FtsJ_dom"/>
</dbReference>
<dbReference type="OrthoDB" id="20105at2759"/>
<dbReference type="EMBL" id="JNBS01001140">
    <property type="protein sequence ID" value="OQS02369.1"/>
    <property type="molecule type" value="Genomic_DNA"/>
</dbReference>
<accession>A0A1V9ZWL8</accession>
<dbReference type="Proteomes" id="UP000243217">
    <property type="component" value="Unassembled WGS sequence"/>
</dbReference>